<evidence type="ECO:0008006" key="3">
    <source>
        <dbReference type="Google" id="ProtNLM"/>
    </source>
</evidence>
<reference evidence="1 2" key="1">
    <citation type="submission" date="2019-06" db="EMBL/GenBank/DDBJ databases">
        <title>Whole genome shotgun sequence of Brevibacillus reuszeri NBRC 15719.</title>
        <authorList>
            <person name="Hosoyama A."/>
            <person name="Uohara A."/>
            <person name="Ohji S."/>
            <person name="Ichikawa N."/>
        </authorList>
    </citation>
    <scope>NUCLEOTIDE SEQUENCE [LARGE SCALE GENOMIC DNA]</scope>
    <source>
        <strain evidence="1 2">NBRC 15719</strain>
    </source>
</reference>
<organism evidence="1 2">
    <name type="scientific">Brevibacillus reuszeri</name>
    <dbReference type="NCBI Taxonomy" id="54915"/>
    <lineage>
        <taxon>Bacteria</taxon>
        <taxon>Bacillati</taxon>
        <taxon>Bacillota</taxon>
        <taxon>Bacilli</taxon>
        <taxon>Bacillales</taxon>
        <taxon>Paenibacillaceae</taxon>
        <taxon>Brevibacillus</taxon>
    </lineage>
</organism>
<evidence type="ECO:0000313" key="2">
    <source>
        <dbReference type="Proteomes" id="UP000319578"/>
    </source>
</evidence>
<dbReference type="EMBL" id="BJON01000008">
    <property type="protein sequence ID" value="GED68505.1"/>
    <property type="molecule type" value="Genomic_DNA"/>
</dbReference>
<gene>
    <name evidence="1" type="ORF">BRE01_22070</name>
</gene>
<sequence length="54" mass="6631">MSDYLDDLERERDGYEMRNEKEGVTIKCEEKFVEYWRKRGFVIVDKGKIRLVKE</sequence>
<comment type="caution">
    <text evidence="1">The sequence shown here is derived from an EMBL/GenBank/DDBJ whole genome shotgun (WGS) entry which is preliminary data.</text>
</comment>
<protein>
    <recommendedName>
        <fullName evidence="3">Acetyltransferase</fullName>
    </recommendedName>
</protein>
<name>A0ABQ0TKQ4_9BACL</name>
<evidence type="ECO:0000313" key="1">
    <source>
        <dbReference type="EMBL" id="GED68505.1"/>
    </source>
</evidence>
<dbReference type="RefSeq" id="WP_161807254.1">
    <property type="nucleotide sequence ID" value="NZ_LGIQ01000005.1"/>
</dbReference>
<proteinExistence type="predicted"/>
<dbReference type="Proteomes" id="UP000319578">
    <property type="component" value="Unassembled WGS sequence"/>
</dbReference>
<accession>A0ABQ0TKQ4</accession>
<keyword evidence="2" id="KW-1185">Reference proteome</keyword>